<dbReference type="PROSITE" id="PS01124">
    <property type="entry name" value="HTH_ARAC_FAMILY_2"/>
    <property type="match status" value="1"/>
</dbReference>
<feature type="transmembrane region" description="Helical" evidence="4">
    <location>
        <begin position="91"/>
        <end position="109"/>
    </location>
</feature>
<keyword evidence="7" id="KW-1185">Reference proteome</keyword>
<evidence type="ECO:0000256" key="4">
    <source>
        <dbReference type="SAM" id="Phobius"/>
    </source>
</evidence>
<dbReference type="Pfam" id="PF12833">
    <property type="entry name" value="HTH_18"/>
    <property type="match status" value="1"/>
</dbReference>
<evidence type="ECO:0000256" key="3">
    <source>
        <dbReference type="ARBA" id="ARBA00023163"/>
    </source>
</evidence>
<keyword evidence="4" id="KW-1133">Transmembrane helix</keyword>
<reference evidence="6 7" key="1">
    <citation type="submission" date="2019-07" db="EMBL/GenBank/DDBJ databases">
        <title>The draft genome sequence of Aquimarina algiphila M91.</title>
        <authorList>
            <person name="Meng X."/>
        </authorList>
    </citation>
    <scope>NUCLEOTIDE SEQUENCE [LARGE SCALE GENOMIC DNA]</scope>
    <source>
        <strain evidence="6 7">M91</strain>
    </source>
</reference>
<dbReference type="InterPro" id="IPR009057">
    <property type="entry name" value="Homeodomain-like_sf"/>
</dbReference>
<feature type="transmembrane region" description="Helical" evidence="4">
    <location>
        <begin position="188"/>
        <end position="211"/>
    </location>
</feature>
<keyword evidence="3" id="KW-0804">Transcription</keyword>
<dbReference type="GO" id="GO:0003700">
    <property type="term" value="F:DNA-binding transcription factor activity"/>
    <property type="evidence" value="ECO:0007669"/>
    <property type="project" value="InterPro"/>
</dbReference>
<feature type="transmembrane region" description="Helical" evidence="4">
    <location>
        <begin position="36"/>
        <end position="52"/>
    </location>
</feature>
<dbReference type="Proteomes" id="UP000318833">
    <property type="component" value="Unassembled WGS sequence"/>
</dbReference>
<dbReference type="PANTHER" id="PTHR43280:SF29">
    <property type="entry name" value="ARAC-FAMILY TRANSCRIPTIONAL REGULATOR"/>
    <property type="match status" value="1"/>
</dbReference>
<evidence type="ECO:0000259" key="5">
    <source>
        <dbReference type="PROSITE" id="PS01124"/>
    </source>
</evidence>
<keyword evidence="4" id="KW-0812">Transmembrane</keyword>
<sequence>MTYWLEIFCGIGAIQSILFILLILAKKNKRLSDWNLILWFLIFFTHLVLAIVKEKYPINALEILTMTIGFLHGPFFYYYAKTIFNQHPSKFDILHFLPFLVFTISGFYIKPNQELSLEIIVLIAKLASRIIYPLYVLFSLNAKLKFLKSKRADHSILELSWLKNIAILFLISSGIAMLRLTTELLVGVAYFELLDMLLYVSLFTIIGFFGLKYGIVYTPEISLSAFPEEKKYKHSPLKNDEINIFQNKINSFFKESTMYLHSDFSLTTLSKSLNIPKHHLSQIINSDMGTTFYDLINTKRIEYAMHRIRKGNNKQLTFEGLGYECGFNSKSTFFHHFKKHTGKTPGQFVKGISSD</sequence>
<feature type="transmembrane region" description="Helical" evidence="4">
    <location>
        <begin position="58"/>
        <end position="79"/>
    </location>
</feature>
<feature type="transmembrane region" description="Helical" evidence="4">
    <location>
        <begin position="161"/>
        <end position="182"/>
    </location>
</feature>
<dbReference type="SUPFAM" id="SSF46689">
    <property type="entry name" value="Homeodomain-like"/>
    <property type="match status" value="1"/>
</dbReference>
<dbReference type="Gene3D" id="1.10.10.60">
    <property type="entry name" value="Homeodomain-like"/>
    <property type="match status" value="2"/>
</dbReference>
<feature type="domain" description="HTH araC/xylS-type" evidence="5">
    <location>
        <begin position="247"/>
        <end position="351"/>
    </location>
</feature>
<feature type="transmembrane region" description="Helical" evidence="4">
    <location>
        <begin position="6"/>
        <end position="24"/>
    </location>
</feature>
<dbReference type="SMART" id="SM00342">
    <property type="entry name" value="HTH_ARAC"/>
    <property type="match status" value="1"/>
</dbReference>
<keyword evidence="2" id="KW-0238">DNA-binding</keyword>
<keyword evidence="1" id="KW-0805">Transcription regulation</keyword>
<proteinExistence type="predicted"/>
<keyword evidence="4" id="KW-0472">Membrane</keyword>
<name>A0A554VF26_9FLAO</name>
<dbReference type="InterPro" id="IPR018062">
    <property type="entry name" value="HTH_AraC-typ_CS"/>
</dbReference>
<dbReference type="AlphaFoldDB" id="A0A554VF26"/>
<dbReference type="OrthoDB" id="6283866at2"/>
<evidence type="ECO:0000313" key="6">
    <source>
        <dbReference type="EMBL" id="TSE05714.1"/>
    </source>
</evidence>
<dbReference type="GO" id="GO:0043565">
    <property type="term" value="F:sequence-specific DNA binding"/>
    <property type="evidence" value="ECO:0007669"/>
    <property type="project" value="InterPro"/>
</dbReference>
<accession>A0A554VF26</accession>
<feature type="transmembrane region" description="Helical" evidence="4">
    <location>
        <begin position="115"/>
        <end position="140"/>
    </location>
</feature>
<evidence type="ECO:0000256" key="2">
    <source>
        <dbReference type="ARBA" id="ARBA00023125"/>
    </source>
</evidence>
<dbReference type="RefSeq" id="WP_143917944.1">
    <property type="nucleotide sequence ID" value="NZ_CANMIK010000054.1"/>
</dbReference>
<dbReference type="EMBL" id="VLNR01000056">
    <property type="protein sequence ID" value="TSE05714.1"/>
    <property type="molecule type" value="Genomic_DNA"/>
</dbReference>
<gene>
    <name evidence="6" type="ORF">FOF46_22060</name>
</gene>
<dbReference type="InterPro" id="IPR018060">
    <property type="entry name" value="HTH_AraC"/>
</dbReference>
<evidence type="ECO:0000313" key="7">
    <source>
        <dbReference type="Proteomes" id="UP000318833"/>
    </source>
</evidence>
<dbReference type="PANTHER" id="PTHR43280">
    <property type="entry name" value="ARAC-FAMILY TRANSCRIPTIONAL REGULATOR"/>
    <property type="match status" value="1"/>
</dbReference>
<dbReference type="PROSITE" id="PS00041">
    <property type="entry name" value="HTH_ARAC_FAMILY_1"/>
    <property type="match status" value="1"/>
</dbReference>
<comment type="caution">
    <text evidence="6">The sequence shown here is derived from an EMBL/GenBank/DDBJ whole genome shotgun (WGS) entry which is preliminary data.</text>
</comment>
<protein>
    <submittedName>
        <fullName evidence="6">AraC family transcriptional regulator</fullName>
    </submittedName>
</protein>
<organism evidence="6 7">
    <name type="scientific">Aquimarina algiphila</name>
    <dbReference type="NCBI Taxonomy" id="2047982"/>
    <lineage>
        <taxon>Bacteria</taxon>
        <taxon>Pseudomonadati</taxon>
        <taxon>Bacteroidota</taxon>
        <taxon>Flavobacteriia</taxon>
        <taxon>Flavobacteriales</taxon>
        <taxon>Flavobacteriaceae</taxon>
        <taxon>Aquimarina</taxon>
    </lineage>
</organism>
<evidence type="ECO:0000256" key="1">
    <source>
        <dbReference type="ARBA" id="ARBA00023015"/>
    </source>
</evidence>